<dbReference type="Pfam" id="PF08863">
    <property type="entry name" value="YolD"/>
    <property type="match status" value="1"/>
</dbReference>
<gene>
    <name evidence="1" type="ORF">SAMN05421578_105149</name>
</gene>
<accession>A0ABY1JXF0</accession>
<name>A0ABY1JXF0_9BACL</name>
<comment type="caution">
    <text evidence="1">The sequence shown here is derived from an EMBL/GenBank/DDBJ whole genome shotgun (WGS) entry which is preliminary data.</text>
</comment>
<protein>
    <submittedName>
        <fullName evidence="1">YolD-like protein</fullName>
    </submittedName>
</protein>
<dbReference type="EMBL" id="FTNK01000005">
    <property type="protein sequence ID" value="SIQ94098.1"/>
    <property type="molecule type" value="Genomic_DNA"/>
</dbReference>
<proteinExistence type="predicted"/>
<sequence length="90" mass="10328">MNAVPKPSGKKSTVSRPKRDDFELEELAEKIGEAKESSKRLRFVVWRNNDLIEGIVTELEPATQRVHIQTRDNGLLKILFIDILRADNIE</sequence>
<dbReference type="RefSeq" id="WP_068586961.1">
    <property type="nucleotide sequence ID" value="NZ_FTNK01000005.1"/>
</dbReference>
<organism evidence="1 2">
    <name type="scientific">Paenibacillus macquariensis</name>
    <dbReference type="NCBI Taxonomy" id="948756"/>
    <lineage>
        <taxon>Bacteria</taxon>
        <taxon>Bacillati</taxon>
        <taxon>Bacillota</taxon>
        <taxon>Bacilli</taxon>
        <taxon>Bacillales</taxon>
        <taxon>Paenibacillaceae</taxon>
        <taxon>Paenibacillus</taxon>
    </lineage>
</organism>
<evidence type="ECO:0000313" key="2">
    <source>
        <dbReference type="Proteomes" id="UP000186666"/>
    </source>
</evidence>
<reference evidence="1 2" key="1">
    <citation type="submission" date="2017-01" db="EMBL/GenBank/DDBJ databases">
        <authorList>
            <person name="Varghese N."/>
            <person name="Submissions S."/>
        </authorList>
    </citation>
    <scope>NUCLEOTIDE SEQUENCE [LARGE SCALE GENOMIC DNA]</scope>
    <source>
        <strain evidence="1 2">ATCC 23464</strain>
    </source>
</reference>
<evidence type="ECO:0000313" key="1">
    <source>
        <dbReference type="EMBL" id="SIQ94098.1"/>
    </source>
</evidence>
<dbReference type="InterPro" id="IPR014962">
    <property type="entry name" value="YolD"/>
</dbReference>
<dbReference type="Proteomes" id="UP000186666">
    <property type="component" value="Unassembled WGS sequence"/>
</dbReference>
<keyword evidence="2" id="KW-1185">Reference proteome</keyword>